<dbReference type="RefSeq" id="WP_052006866.1">
    <property type="nucleotide sequence ID" value="NZ_AODM01000056.1"/>
</dbReference>
<evidence type="ECO:0000313" key="4">
    <source>
        <dbReference type="Proteomes" id="UP000019241"/>
    </source>
</evidence>
<evidence type="ECO:0000256" key="1">
    <source>
        <dbReference type="SAM" id="Phobius"/>
    </source>
</evidence>
<evidence type="ECO:0000313" key="3">
    <source>
        <dbReference type="EMBL" id="EUJ48972.1"/>
    </source>
</evidence>
<accession>W7DGP9</accession>
<name>W7DGP9_9LIST</name>
<dbReference type="Gene3D" id="3.20.20.80">
    <property type="entry name" value="Glycosidases"/>
    <property type="match status" value="1"/>
</dbReference>
<reference evidence="3 4" key="1">
    <citation type="submission" date="2012-12" db="EMBL/GenBank/DDBJ databases">
        <title>Novel taxa of Listeriaceae from agricultural environments in the United States.</title>
        <authorList>
            <person name="den Bakker H.C."/>
            <person name="Allred A."/>
            <person name="Warchocki S."/>
            <person name="Wright E.M."/>
            <person name="Burrell A."/>
            <person name="Nightingale K.K."/>
            <person name="Kephart D."/>
            <person name="Wiedmann M."/>
        </authorList>
    </citation>
    <scope>NUCLEOTIDE SEQUENCE [LARGE SCALE GENOMIC DNA]</scope>
    <source>
        <strain evidence="3 4">FSL S10-1203</strain>
    </source>
</reference>
<dbReference type="InterPro" id="IPR017853">
    <property type="entry name" value="GH"/>
</dbReference>
<dbReference type="PATRIC" id="fig|1265822.4.peg.3328"/>
<comment type="caution">
    <text evidence="3">The sequence shown here is derived from an EMBL/GenBank/DDBJ whole genome shotgun (WGS) entry which is preliminary data.</text>
</comment>
<keyword evidence="1" id="KW-1133">Transmembrane helix</keyword>
<organism evidence="3 4">
    <name type="scientific">Listeria fleischmannii FSL S10-1203</name>
    <dbReference type="NCBI Taxonomy" id="1265822"/>
    <lineage>
        <taxon>Bacteria</taxon>
        <taxon>Bacillati</taxon>
        <taxon>Bacillota</taxon>
        <taxon>Bacilli</taxon>
        <taxon>Bacillales</taxon>
        <taxon>Listeriaceae</taxon>
        <taxon>Listeria</taxon>
    </lineage>
</organism>
<dbReference type="EMBL" id="AODM01000056">
    <property type="protein sequence ID" value="EUJ48972.1"/>
    <property type="molecule type" value="Genomic_DNA"/>
</dbReference>
<proteinExistence type="predicted"/>
<protein>
    <recommendedName>
        <fullName evidence="2">Rv2525c-like glycoside hydrolase-like domain-containing protein</fullName>
    </recommendedName>
</protein>
<gene>
    <name evidence="3" type="ORF">MCOL2_16407</name>
</gene>
<feature type="transmembrane region" description="Helical" evidence="1">
    <location>
        <begin position="675"/>
        <end position="702"/>
    </location>
</feature>
<sequence>MAVDEQLLAVQQWLNETYGKVPGYYTVEEDGKHTWRTVYALTTALQHELGIEELSTSFGPTTTRLFDEQGGITPGDTSNKVKILMGAFWSKGAGFNPLGFGTYFGIDLEGCVRLFKGAVGIDKQSAHVDAKLMKALLNMDAYTLLGDSRTRSIQQALNRNYGDYFDYIACDGNYQRNTSKGLIFALQAELGLGVGTANGAFGPLTTSSYEAAAANQGITHHPGVVKIVQYALYIQTKIGFPYDGTLNAGTVKAIQTFEAFMAIQSSQSGYPTITIVKGLMQSSGDPDRACAGVDTSRQLTADMVKTLQNNGYTYVGRYLTGTVGGTTPKFLTTDEMDRLTGAGLKIFPIYQDNSPKVSYYTENQGLADAQTACARAFELGFEPNTILYYAVDVDTTENDIATNILPYFKGVVAGTVKWQNEHFRYPFQVGIYASRNACTQVKEAGYSVGSFVANMSTGYSGNLGFGQPKDWTFDQFAEPTGGVGVGSGHVPIDKVAVSGRDKASHQFRLAENQGLRKMTEWGGALFGQAVTNYVDFSLGQTYVLYDELAYKMSLSVDTKTSGGSTEISGRITGGKIETEVNQKVLNLIGSDADISADFTNGISKITGSITEGSIQISATLSEEGTLSISAEITDEQVDVLGTSPLQLVYTLEFEFRNRFPDGDLMEYAKLTNEDMAYAGLAIVTCIVAGYFSITLGALDLLLSGAIKAATA</sequence>
<dbReference type="Proteomes" id="UP000019241">
    <property type="component" value="Unassembled WGS sequence"/>
</dbReference>
<feature type="domain" description="Rv2525c-like glycoside hydrolase-like" evidence="2">
    <location>
        <begin position="306"/>
        <end position="475"/>
    </location>
</feature>
<dbReference type="Pfam" id="PF08924">
    <property type="entry name" value="Rv2525c_GlyHyd-like"/>
    <property type="match status" value="1"/>
</dbReference>
<dbReference type="CDD" id="cd06418">
    <property type="entry name" value="GH25_BacA-like"/>
    <property type="match status" value="1"/>
</dbReference>
<evidence type="ECO:0000259" key="2">
    <source>
        <dbReference type="Pfam" id="PF08924"/>
    </source>
</evidence>
<dbReference type="AlphaFoldDB" id="W7DGP9"/>
<keyword evidence="1" id="KW-0472">Membrane</keyword>
<keyword evidence="1" id="KW-0812">Transmembrane</keyword>
<dbReference type="SUPFAM" id="SSF51445">
    <property type="entry name" value="(Trans)glycosidases"/>
    <property type="match status" value="1"/>
</dbReference>
<dbReference type="InterPro" id="IPR015020">
    <property type="entry name" value="Rv2525c-like_Glyco_Hydro-like"/>
</dbReference>